<dbReference type="Pfam" id="PF26113">
    <property type="entry name" value="GH16_XgeA"/>
    <property type="match status" value="1"/>
</dbReference>
<evidence type="ECO:0000313" key="5">
    <source>
        <dbReference type="Proteomes" id="UP000053477"/>
    </source>
</evidence>
<feature type="domain" description="GH16" evidence="3">
    <location>
        <begin position="25"/>
        <end position="326"/>
    </location>
</feature>
<feature type="region of interest" description="Disordered" evidence="1">
    <location>
        <begin position="333"/>
        <end position="357"/>
    </location>
</feature>
<accession>A0A0H2RU50</accession>
<feature type="chain" id="PRO_5005201793" description="GH16 domain-containing protein" evidence="2">
    <location>
        <begin position="21"/>
        <end position="384"/>
    </location>
</feature>
<keyword evidence="5" id="KW-1185">Reference proteome</keyword>
<evidence type="ECO:0000259" key="3">
    <source>
        <dbReference type="PROSITE" id="PS51762"/>
    </source>
</evidence>
<dbReference type="GO" id="GO:0004553">
    <property type="term" value="F:hydrolase activity, hydrolyzing O-glycosyl compounds"/>
    <property type="evidence" value="ECO:0007669"/>
    <property type="project" value="InterPro"/>
</dbReference>
<dbReference type="PANTHER" id="PTHR10963:SF24">
    <property type="entry name" value="GLYCOSIDASE C21B10.07-RELATED"/>
    <property type="match status" value="1"/>
</dbReference>
<dbReference type="EMBL" id="KQ085968">
    <property type="protein sequence ID" value="KLO12948.1"/>
    <property type="molecule type" value="Genomic_DNA"/>
</dbReference>
<dbReference type="PANTHER" id="PTHR10963">
    <property type="entry name" value="GLYCOSYL HYDROLASE-RELATED"/>
    <property type="match status" value="1"/>
</dbReference>
<protein>
    <recommendedName>
        <fullName evidence="3">GH16 domain-containing protein</fullName>
    </recommendedName>
</protein>
<organism evidence="4 5">
    <name type="scientific">Schizopora paradoxa</name>
    <dbReference type="NCBI Taxonomy" id="27342"/>
    <lineage>
        <taxon>Eukaryota</taxon>
        <taxon>Fungi</taxon>
        <taxon>Dikarya</taxon>
        <taxon>Basidiomycota</taxon>
        <taxon>Agaricomycotina</taxon>
        <taxon>Agaricomycetes</taxon>
        <taxon>Hymenochaetales</taxon>
        <taxon>Schizoporaceae</taxon>
        <taxon>Schizopora</taxon>
    </lineage>
</organism>
<dbReference type="InterPro" id="IPR013320">
    <property type="entry name" value="ConA-like_dom_sf"/>
</dbReference>
<feature type="compositionally biased region" description="Low complexity" evidence="1">
    <location>
        <begin position="340"/>
        <end position="357"/>
    </location>
</feature>
<dbReference type="InterPro" id="IPR000757">
    <property type="entry name" value="Beta-glucanase-like"/>
</dbReference>
<gene>
    <name evidence="4" type="ORF">SCHPADRAFT_904675</name>
</gene>
<reference evidence="4 5" key="1">
    <citation type="submission" date="2015-04" db="EMBL/GenBank/DDBJ databases">
        <title>Complete genome sequence of Schizopora paradoxa KUC8140, a cosmopolitan wood degrader in East Asia.</title>
        <authorList>
            <consortium name="DOE Joint Genome Institute"/>
            <person name="Min B."/>
            <person name="Park H."/>
            <person name="Jang Y."/>
            <person name="Kim J.-J."/>
            <person name="Kim K.H."/>
            <person name="Pangilinan J."/>
            <person name="Lipzen A."/>
            <person name="Riley R."/>
            <person name="Grigoriev I.V."/>
            <person name="Spatafora J.W."/>
            <person name="Choi I.-G."/>
        </authorList>
    </citation>
    <scope>NUCLEOTIDE SEQUENCE [LARGE SCALE GENOMIC DNA]</scope>
    <source>
        <strain evidence="4 5">KUC8140</strain>
    </source>
</reference>
<dbReference type="Gene3D" id="2.60.120.200">
    <property type="match status" value="1"/>
</dbReference>
<evidence type="ECO:0000256" key="1">
    <source>
        <dbReference type="SAM" id="MobiDB-lite"/>
    </source>
</evidence>
<name>A0A0H2RU50_9AGAM</name>
<dbReference type="CDD" id="cd02181">
    <property type="entry name" value="GH16_fungal_Lam16A_glucanase"/>
    <property type="match status" value="1"/>
</dbReference>
<keyword evidence="2" id="KW-0732">Signal</keyword>
<dbReference type="GO" id="GO:0009251">
    <property type="term" value="P:glucan catabolic process"/>
    <property type="evidence" value="ECO:0007669"/>
    <property type="project" value="TreeGrafter"/>
</dbReference>
<dbReference type="SUPFAM" id="SSF49899">
    <property type="entry name" value="Concanavalin A-like lectins/glucanases"/>
    <property type="match status" value="1"/>
</dbReference>
<dbReference type="InParanoid" id="A0A0H2RU50"/>
<dbReference type="PROSITE" id="PS51762">
    <property type="entry name" value="GH16_2"/>
    <property type="match status" value="1"/>
</dbReference>
<dbReference type="OrthoDB" id="192832at2759"/>
<dbReference type="AlphaFoldDB" id="A0A0H2RU50"/>
<feature type="signal peptide" evidence="2">
    <location>
        <begin position="1"/>
        <end position="20"/>
    </location>
</feature>
<evidence type="ECO:0000313" key="4">
    <source>
        <dbReference type="EMBL" id="KLO12948.1"/>
    </source>
</evidence>
<dbReference type="Proteomes" id="UP000053477">
    <property type="component" value="Unassembled WGS sequence"/>
</dbReference>
<evidence type="ECO:0000256" key="2">
    <source>
        <dbReference type="SAM" id="SignalP"/>
    </source>
</evidence>
<dbReference type="STRING" id="27342.A0A0H2RU50"/>
<dbReference type="InterPro" id="IPR050546">
    <property type="entry name" value="Glycosyl_Hydrlase_16"/>
</dbReference>
<sequence>MVALLSIVAGLALLPRYVCGFNVLKDYSGSTFFDGWDFYGYWDNLTLGDVWWQDEQTAMSQNLAFVNSAGNAIIRVDNFTDVTDTGKRNSVRITTHDSYTYGTIWMIDLVHIPFGCSVWPAFWAKGPVWPNDGEIDIIEAINSMETNQMALHTTSGCIHNTPSDQLGNSAQGQGADDCSTASGCVVVESKNNSFGSDFAANGGGVWATQFDTTGIFMWYWPRAQIPPSVLNSSPTASMDISDWGSPSASYPTNGCNITEFFTDQQLVIDITLCGVWAGVQSIYTATCTTPGATGMCYQDNVVGNGSNYDDAYFEINYVRVYTDQAVVTSSSSALPSGTQAADSNSTATSGSSSGTGATLRGTELSPLLLLCFTSIASLLMAPLF</sequence>
<proteinExistence type="predicted"/>